<comment type="similarity">
    <text evidence="1 2">Belongs to the small heat shock protein (HSP20) family.</text>
</comment>
<keyword evidence="4" id="KW-0346">Stress response</keyword>
<dbReference type="PANTHER" id="PTHR11527">
    <property type="entry name" value="HEAT-SHOCK PROTEIN 20 FAMILY MEMBER"/>
    <property type="match status" value="1"/>
</dbReference>
<sequence length="144" mass="15760">MSDLLFNTALFDEFDRLQRQMSSLFGGLPSSIRASRLSAFPQINLGSTDDSVEIVAFAPGIDPAKIEVTVDKGLLTISGERTRAEPESEGRAYAQERFAGSFRRAIELPRDADPDNVKARYANGCLAISVGKRETSRPRAIPVQ</sequence>
<gene>
    <name evidence="4" type="ORF">AWB64_02676</name>
</gene>
<dbReference type="SUPFAM" id="SSF49764">
    <property type="entry name" value="HSP20-like chaperones"/>
    <property type="match status" value="1"/>
</dbReference>
<accession>A0A158GEB5</accession>
<dbReference type="InterPro" id="IPR002068">
    <property type="entry name" value="A-crystallin/Hsp20_dom"/>
</dbReference>
<evidence type="ECO:0000256" key="2">
    <source>
        <dbReference type="RuleBase" id="RU003616"/>
    </source>
</evidence>
<evidence type="ECO:0000259" key="3">
    <source>
        <dbReference type="PROSITE" id="PS01031"/>
    </source>
</evidence>
<evidence type="ECO:0000313" key="5">
    <source>
        <dbReference type="Proteomes" id="UP000054893"/>
    </source>
</evidence>
<dbReference type="EMBL" id="FCOC02000006">
    <property type="protein sequence ID" value="SAL30376.1"/>
    <property type="molecule type" value="Genomic_DNA"/>
</dbReference>
<dbReference type="Gene3D" id="2.60.40.790">
    <property type="match status" value="1"/>
</dbReference>
<name>A0A158GEB5_CABSO</name>
<dbReference type="Pfam" id="PF00011">
    <property type="entry name" value="HSP20"/>
    <property type="match status" value="1"/>
</dbReference>
<dbReference type="InterPro" id="IPR031107">
    <property type="entry name" value="Small_HSP"/>
</dbReference>
<feature type="domain" description="SHSP" evidence="3">
    <location>
        <begin position="34"/>
        <end position="144"/>
    </location>
</feature>
<dbReference type="RefSeq" id="WP_060819533.1">
    <property type="nucleotide sequence ID" value="NZ_FCOC02000006.1"/>
</dbReference>
<organism evidence="4 5">
    <name type="scientific">Caballeronia sordidicola</name>
    <name type="common">Burkholderia sordidicola</name>
    <dbReference type="NCBI Taxonomy" id="196367"/>
    <lineage>
        <taxon>Bacteria</taxon>
        <taxon>Pseudomonadati</taxon>
        <taxon>Pseudomonadota</taxon>
        <taxon>Betaproteobacteria</taxon>
        <taxon>Burkholderiales</taxon>
        <taxon>Burkholderiaceae</taxon>
        <taxon>Caballeronia</taxon>
    </lineage>
</organism>
<evidence type="ECO:0000256" key="1">
    <source>
        <dbReference type="PROSITE-ProRule" id="PRU00285"/>
    </source>
</evidence>
<dbReference type="CDD" id="cd06464">
    <property type="entry name" value="ACD_sHsps-like"/>
    <property type="match status" value="1"/>
</dbReference>
<dbReference type="PROSITE" id="PS01031">
    <property type="entry name" value="SHSP"/>
    <property type="match status" value="1"/>
</dbReference>
<proteinExistence type="inferred from homology"/>
<reference evidence="4 5" key="1">
    <citation type="submission" date="2016-01" db="EMBL/GenBank/DDBJ databases">
        <authorList>
            <person name="Oliw E.H."/>
        </authorList>
    </citation>
    <scope>NUCLEOTIDE SEQUENCE [LARGE SCALE GENOMIC DNA]</scope>
    <source>
        <strain evidence="4">LMG 22029</strain>
    </source>
</reference>
<dbReference type="AlphaFoldDB" id="A0A158GEB5"/>
<dbReference type="InterPro" id="IPR008978">
    <property type="entry name" value="HSP20-like_chaperone"/>
</dbReference>
<evidence type="ECO:0000313" key="4">
    <source>
        <dbReference type="EMBL" id="SAL30376.1"/>
    </source>
</evidence>
<dbReference type="OrthoDB" id="5295562at2"/>
<protein>
    <submittedName>
        <fullName evidence="4">Heat shock protein Hsp20</fullName>
    </submittedName>
</protein>
<dbReference type="Proteomes" id="UP000054893">
    <property type="component" value="Unassembled WGS sequence"/>
</dbReference>